<dbReference type="EC" id="2.7.7.18" evidence="10"/>
<evidence type="ECO:0000259" key="11">
    <source>
        <dbReference type="Pfam" id="PF01467"/>
    </source>
</evidence>
<dbReference type="NCBIfam" id="TIGR00125">
    <property type="entry name" value="cyt_tran_rel"/>
    <property type="match status" value="1"/>
</dbReference>
<dbReference type="EMBL" id="DAEQIJ010000003">
    <property type="protein sequence ID" value="HBH2619138.1"/>
    <property type="molecule type" value="Genomic_DNA"/>
</dbReference>
<dbReference type="CDD" id="cd02165">
    <property type="entry name" value="NMNAT"/>
    <property type="match status" value="1"/>
</dbReference>
<dbReference type="PATRIC" id="fig|1496.1371.peg.3599"/>
<dbReference type="KEGG" id="pdf:CD630DERM_25240"/>
<sequence length="229" mass="26692">MRSENLVKMAELKNTEKLEKFNRHKGKIKIGILGGTFDPIHYAHLATAEFIRDKYDIDKIIFIPSGNPPHKLCITTDKYDRYNMTLLATESNEDFLVSKVEIERKKRTYTIDTLKYLKKKYKNADIYFITGADAICSVEEWKDVKKNFELATFIAATRPGISLLRSQETIEKLTKKYNADIITVYVPSLDISSTYIREQLNEGKSIRYLVPENVENYLYENKLYQYGDD</sequence>
<dbReference type="SUPFAM" id="SSF52374">
    <property type="entry name" value="Nucleotidylyl transferase"/>
    <property type="match status" value="1"/>
</dbReference>
<keyword evidence="6 10" id="KW-0547">Nucleotide-binding</keyword>
<evidence type="ECO:0000256" key="9">
    <source>
        <dbReference type="ARBA" id="ARBA00048721"/>
    </source>
</evidence>
<proteinExistence type="inferred from homology"/>
<evidence type="ECO:0000313" key="15">
    <source>
        <dbReference type="EMBL" id="HBH1543262.1"/>
    </source>
</evidence>
<dbReference type="InterPro" id="IPR014729">
    <property type="entry name" value="Rossmann-like_a/b/a_fold"/>
</dbReference>
<dbReference type="EMBL" id="CAAJVP010000005">
    <property type="protein sequence ID" value="VHY02981.1"/>
    <property type="molecule type" value="Genomic_DNA"/>
</dbReference>
<evidence type="ECO:0000313" key="24">
    <source>
        <dbReference type="Proteomes" id="UP000411588"/>
    </source>
</evidence>
<evidence type="ECO:0000256" key="6">
    <source>
        <dbReference type="ARBA" id="ARBA00022741"/>
    </source>
</evidence>
<evidence type="ECO:0000313" key="20">
    <source>
        <dbReference type="EMBL" id="VHY02981.1"/>
    </source>
</evidence>
<dbReference type="Proteomes" id="UP000346772">
    <property type="component" value="Unassembled WGS sequence"/>
</dbReference>
<evidence type="ECO:0000256" key="8">
    <source>
        <dbReference type="ARBA" id="ARBA00023027"/>
    </source>
</evidence>
<reference evidence="14" key="1">
    <citation type="submission" date="2014-07" db="EMBL/GenBank/DDBJ databases">
        <authorList>
            <person name="Monot Marc"/>
        </authorList>
    </citation>
    <scope>NUCLEOTIDE SEQUENCE</scope>
    <source>
        <strain evidence="14">7032989</strain>
        <strain evidence="13">7032994</strain>
    </source>
</reference>
<dbReference type="EMBL" id="LK933316">
    <property type="protein sequence ID" value="CDT65796.1"/>
    <property type="molecule type" value="Genomic_DNA"/>
</dbReference>
<dbReference type="OrthoDB" id="5295945at2"/>
<dbReference type="PANTHER" id="PTHR39321">
    <property type="entry name" value="NICOTINATE-NUCLEOTIDE ADENYLYLTRANSFERASE-RELATED"/>
    <property type="match status" value="1"/>
</dbReference>
<evidence type="ECO:0000256" key="5">
    <source>
        <dbReference type="ARBA" id="ARBA00022695"/>
    </source>
</evidence>
<dbReference type="EMBL" id="CAADAT010000004">
    <property type="protein sequence ID" value="VFD53455.1"/>
    <property type="molecule type" value="Genomic_DNA"/>
</dbReference>
<evidence type="ECO:0000313" key="18">
    <source>
        <dbReference type="EMBL" id="VFD29173.1"/>
    </source>
</evidence>
<evidence type="ECO:0000256" key="4">
    <source>
        <dbReference type="ARBA" id="ARBA00022679"/>
    </source>
</evidence>
<evidence type="ECO:0000313" key="17">
    <source>
        <dbReference type="EMBL" id="SJS29665.1"/>
    </source>
</evidence>
<feature type="domain" description="Cytidyltransferase-like" evidence="11">
    <location>
        <begin position="32"/>
        <end position="198"/>
    </location>
</feature>
<comment type="similarity">
    <text evidence="10">Belongs to the NadD family.</text>
</comment>
<gene>
    <name evidence="10 14" type="primary">nadD</name>
    <name evidence="14" type="ORF">BN1095_620143</name>
    <name evidence="12" type="ORF">BN1096_520175</name>
    <name evidence="13" type="ORF">BN1097_680010</name>
    <name evidence="15" type="ORF">KRM00_002784</name>
    <name evidence="16" type="ORF">KRQ00_000870</name>
    <name evidence="20" type="ORF">SAMEA1402366_01430</name>
    <name evidence="18" type="ORF">SAMEA1402399_00207</name>
    <name evidence="19" type="ORF">SAMEA1710456_00920</name>
    <name evidence="17" type="ORF">SAMEA3375112_01733</name>
</gene>
<accession>A0A031WHB9</accession>
<evidence type="ECO:0000256" key="1">
    <source>
        <dbReference type="ARBA" id="ARBA00002324"/>
    </source>
</evidence>
<reference evidence="22 24" key="3">
    <citation type="submission" date="2019-02" db="EMBL/GenBank/DDBJ databases">
        <authorList>
            <consortium name="Pathogen Informatics"/>
        </authorList>
    </citation>
    <scope>NUCLEOTIDE SEQUENCE [LARGE SCALE GENOMIC DNA]</scope>
    <source>
        <strain evidence="19 22">078GUE027</strain>
        <strain evidence="24">clo34</strain>
        <strain evidence="18">Clo34</strain>
        <strain evidence="23">tl291</strain>
        <strain evidence="20">Tl291</strain>
        <strain evidence="17 21">VRECD0157</strain>
    </source>
</reference>
<dbReference type="InterPro" id="IPR005248">
    <property type="entry name" value="NadD/NMNAT"/>
</dbReference>
<dbReference type="Pfam" id="PF01467">
    <property type="entry name" value="CTP_transf_like"/>
    <property type="match status" value="1"/>
</dbReference>
<dbReference type="PANTHER" id="PTHR39321:SF3">
    <property type="entry name" value="PHOSPHOPANTETHEINE ADENYLYLTRANSFERASE"/>
    <property type="match status" value="1"/>
</dbReference>
<dbReference type="EMBL" id="FUPS01000005">
    <property type="protein sequence ID" value="SJS29665.1"/>
    <property type="molecule type" value="Genomic_DNA"/>
</dbReference>
<keyword evidence="4 10" id="KW-0808">Transferase</keyword>
<evidence type="ECO:0000313" key="16">
    <source>
        <dbReference type="EMBL" id="HBH2619138.1"/>
    </source>
</evidence>
<dbReference type="HAMAP" id="MF_00244">
    <property type="entry name" value="NaMN_adenylyltr"/>
    <property type="match status" value="1"/>
</dbReference>
<comment type="catalytic activity">
    <reaction evidence="9 10">
        <text>nicotinate beta-D-ribonucleotide + ATP + H(+) = deamido-NAD(+) + diphosphate</text>
        <dbReference type="Rhea" id="RHEA:22860"/>
        <dbReference type="ChEBI" id="CHEBI:15378"/>
        <dbReference type="ChEBI" id="CHEBI:30616"/>
        <dbReference type="ChEBI" id="CHEBI:33019"/>
        <dbReference type="ChEBI" id="CHEBI:57502"/>
        <dbReference type="ChEBI" id="CHEBI:58437"/>
        <dbReference type="EC" id="2.7.7.18"/>
    </reaction>
</comment>
<dbReference type="NCBIfam" id="NF000840">
    <property type="entry name" value="PRK00071.1-3"/>
    <property type="match status" value="1"/>
</dbReference>
<keyword evidence="8 10" id="KW-0520">NAD</keyword>
<evidence type="ECO:0000313" key="13">
    <source>
        <dbReference type="EMBL" id="CDS88401.1"/>
    </source>
</evidence>
<evidence type="ECO:0000313" key="22">
    <source>
        <dbReference type="Proteomes" id="UP000346772"/>
    </source>
</evidence>
<evidence type="ECO:0000256" key="10">
    <source>
        <dbReference type="HAMAP-Rule" id="MF_00244"/>
    </source>
</evidence>
<dbReference type="UniPathway" id="UPA00253">
    <property type="reaction ID" value="UER00332"/>
</dbReference>
<evidence type="ECO:0000313" key="12">
    <source>
        <dbReference type="EMBL" id="CDS85239.1"/>
    </source>
</evidence>
<dbReference type="Proteomes" id="UP000878956">
    <property type="component" value="Unassembled WGS sequence"/>
</dbReference>
<evidence type="ECO:0000256" key="3">
    <source>
        <dbReference type="ARBA" id="ARBA00022642"/>
    </source>
</evidence>
<dbReference type="Proteomes" id="UP000372533">
    <property type="component" value="Unassembled WGS sequence"/>
</dbReference>
<dbReference type="RefSeq" id="WP_003416411.1">
    <property type="nucleotide sequence ID" value="NZ_AP025558.1"/>
</dbReference>
<dbReference type="GO" id="GO:0004515">
    <property type="term" value="F:nicotinate-nucleotide adenylyltransferase activity"/>
    <property type="evidence" value="ECO:0007669"/>
    <property type="project" value="UniProtKB-UniRule"/>
</dbReference>
<dbReference type="Proteomes" id="UP000411588">
    <property type="component" value="Unassembled WGS sequence"/>
</dbReference>
<dbReference type="EMBL" id="LK932407">
    <property type="protein sequence ID" value="CDS88401.1"/>
    <property type="molecule type" value="Genomic_DNA"/>
</dbReference>
<dbReference type="GO" id="GO:0005524">
    <property type="term" value="F:ATP binding"/>
    <property type="evidence" value="ECO:0007669"/>
    <property type="project" value="UniProtKB-KW"/>
</dbReference>
<keyword evidence="7 10" id="KW-0067">ATP-binding</keyword>
<dbReference type="EMBL" id="CAADAN010000001">
    <property type="protein sequence ID" value="VFD29173.1"/>
    <property type="molecule type" value="Genomic_DNA"/>
</dbReference>
<dbReference type="GO" id="GO:0009435">
    <property type="term" value="P:NAD+ biosynthetic process"/>
    <property type="evidence" value="ECO:0007669"/>
    <property type="project" value="UniProtKB-UniRule"/>
</dbReference>
<organism evidence="14">
    <name type="scientific">Clostridioides difficile</name>
    <name type="common">Peptoclostridium difficile</name>
    <dbReference type="NCBI Taxonomy" id="1496"/>
    <lineage>
        <taxon>Bacteria</taxon>
        <taxon>Bacillati</taxon>
        <taxon>Bacillota</taxon>
        <taxon>Clostridia</taxon>
        <taxon>Peptostreptococcales</taxon>
        <taxon>Peptostreptococcaceae</taxon>
        <taxon>Clostridioides</taxon>
    </lineage>
</organism>
<keyword evidence="5 10" id="KW-0548">Nucleotidyltransferase</keyword>
<evidence type="ECO:0000256" key="7">
    <source>
        <dbReference type="ARBA" id="ARBA00022840"/>
    </source>
</evidence>
<dbReference type="AlphaFoldDB" id="A0A031WHB9"/>
<evidence type="ECO:0000313" key="19">
    <source>
        <dbReference type="EMBL" id="VFD53455.1"/>
    </source>
</evidence>
<protein>
    <recommendedName>
        <fullName evidence="10">Probable nicotinate-nucleotide adenylyltransferase</fullName>
        <ecNumber evidence="10">2.7.7.18</ecNumber>
    </recommendedName>
    <alternativeName>
        <fullName evidence="10">Deamido-NAD(+) diphosphorylase</fullName>
    </alternativeName>
    <alternativeName>
        <fullName evidence="10">Deamido-NAD(+) pyrophosphorylase</fullName>
    </alternativeName>
    <alternativeName>
        <fullName evidence="10">Nicotinate mononucleotide adenylyltransferase</fullName>
        <shortName evidence="10">NaMN adenylyltransferase</shortName>
    </alternativeName>
</protein>
<reference evidence="15" key="2">
    <citation type="journal article" date="2018" name="Genome Biol.">
        <title>SKESA: strategic k-mer extension for scrupulous assemblies.</title>
        <authorList>
            <person name="Souvorov A."/>
            <person name="Agarwala R."/>
            <person name="Lipman D.J."/>
        </authorList>
    </citation>
    <scope>NUCLEOTIDE SEQUENCE</scope>
    <source>
        <strain evidence="16">Clostridioides</strain>
        <strain evidence="15">HN1000</strain>
    </source>
</reference>
<keyword evidence="3 10" id="KW-0662">Pyridine nucleotide biosynthesis</keyword>
<reference evidence="15" key="4">
    <citation type="submission" date="2021-06" db="EMBL/GenBank/DDBJ databases">
        <authorList>
            <consortium name="NCBI Pathogen Detection Project"/>
        </authorList>
    </citation>
    <scope>NUCLEOTIDE SEQUENCE</scope>
    <source>
        <strain evidence="16">Clostridioides</strain>
        <strain evidence="15">HN1000</strain>
    </source>
</reference>
<evidence type="ECO:0000313" key="23">
    <source>
        <dbReference type="Proteomes" id="UP000372533"/>
    </source>
</evidence>
<dbReference type="Gene3D" id="3.40.50.620">
    <property type="entry name" value="HUPs"/>
    <property type="match status" value="1"/>
</dbReference>
<dbReference type="InterPro" id="IPR004821">
    <property type="entry name" value="Cyt_trans-like"/>
</dbReference>
<evidence type="ECO:0000256" key="2">
    <source>
        <dbReference type="ARBA" id="ARBA00005019"/>
    </source>
</evidence>
<dbReference type="GeneID" id="66354924"/>
<evidence type="ECO:0000313" key="21">
    <source>
        <dbReference type="Proteomes" id="UP000189137"/>
    </source>
</evidence>
<evidence type="ECO:0000313" key="14">
    <source>
        <dbReference type="EMBL" id="CDT65796.1"/>
    </source>
</evidence>
<comment type="function">
    <text evidence="1 10">Catalyzes the reversible adenylation of nicotinate mononucleotide (NaMN) to nicotinic acid adenine dinucleotide (NaAD).</text>
</comment>
<dbReference type="Proteomes" id="UP000189137">
    <property type="component" value="Unassembled WGS sequence"/>
</dbReference>
<dbReference type="NCBIfam" id="TIGR00482">
    <property type="entry name" value="nicotinate (nicotinamide) nucleotide adenylyltransferase"/>
    <property type="match status" value="1"/>
</dbReference>
<dbReference type="Proteomes" id="UP000879542">
    <property type="component" value="Unassembled WGS sequence"/>
</dbReference>
<dbReference type="EMBL" id="LK932505">
    <property type="protein sequence ID" value="CDS85239.1"/>
    <property type="molecule type" value="Genomic_DNA"/>
</dbReference>
<name>A0A031WHB9_CLODI</name>
<dbReference type="OMA" id="WIMGADS"/>
<comment type="pathway">
    <text evidence="2 10">Cofactor biosynthesis; NAD(+) biosynthesis; deamido-NAD(+) from nicotinate D-ribonucleotide: step 1/1.</text>
</comment>
<dbReference type="EMBL" id="DAEPXK010000033">
    <property type="protein sequence ID" value="HBH1543262.1"/>
    <property type="molecule type" value="Genomic_DNA"/>
</dbReference>